<gene>
    <name evidence="2" type="ORF">M501DRAFT_1023066</name>
</gene>
<dbReference type="AlphaFoldDB" id="A0A9P4SF57"/>
<sequence length="711" mass="81727">MKKTTQQRKDILLTAWPNMSTTHRPDIDAWKMKNDRTSKSKEDTYYFPYINLEDLTKPRLLLLFFNSRGRNPPNAFANADLRATHFDRYGELISWDDHPDASQWLFTGRGVHPGHGLWILQVQERLYRFLVDCCKHIVHDIPAANLTNLNQSIQPEPPSLSSNSDDFISLTITATEAPYRLPAHLNFRRLESLIEAKLSEAEDYIWSLREDLGYSASAILEWKEHRRETMLDTRGHRHPDFNPTPSTLFWNRVIVNVTSWAFSRVEIWGRLRDMVAELCRLQTVYADDISPDKDLPEPYKSALLSFYFHLTQFVKGSIGSLKTGFIPSPPIRPCFVREPQEPHSTIIRMIRRTNLTKIKGREDLIWIFMTLFDERQLHIAGLNTLMDELERLTESDNSIKDLVSPLVADFVSELALFSQCLYQIELYQPWAATLEHDLAENDENLKAEYVESQRPIAGYVGYQLSPRIVELGTPAGDRFRYPIDKRRARQNVESMIAAEKQLDSFWNALDLQLNGAGRISPRLKALLRQRMLHRTPEWQEPQGKSSTSAVTEDEGTVLFPLSSLGFHVGEDTGRYTFTQFKVKPKTRGAAHPIQEAEKSDEVTPSPRGHKFTVDKRAFKVFNTLFYTPTVSSQPGTIAWADFLYALAALGFTAEKLYGSVWQFHPTKLDVERSINIHEPHPSGKIPFTTAKRHGRRPNRAYGLHTESFVLS</sequence>
<feature type="region of interest" description="Disordered" evidence="1">
    <location>
        <begin position="586"/>
        <end position="608"/>
    </location>
</feature>
<dbReference type="PANTHER" id="PTHR40788">
    <property type="entry name" value="CLR5 DOMAIN-CONTAINING PROTEIN-RELATED"/>
    <property type="match status" value="1"/>
</dbReference>
<reference evidence="2" key="1">
    <citation type="journal article" date="2020" name="Stud. Mycol.">
        <title>101 Dothideomycetes genomes: a test case for predicting lifestyles and emergence of pathogens.</title>
        <authorList>
            <person name="Haridas S."/>
            <person name="Albert R."/>
            <person name="Binder M."/>
            <person name="Bloem J."/>
            <person name="Labutti K."/>
            <person name="Salamov A."/>
            <person name="Andreopoulos B."/>
            <person name="Baker S."/>
            <person name="Barry K."/>
            <person name="Bills G."/>
            <person name="Bluhm B."/>
            <person name="Cannon C."/>
            <person name="Castanera R."/>
            <person name="Culley D."/>
            <person name="Daum C."/>
            <person name="Ezra D."/>
            <person name="Gonzalez J."/>
            <person name="Henrissat B."/>
            <person name="Kuo A."/>
            <person name="Liang C."/>
            <person name="Lipzen A."/>
            <person name="Lutzoni F."/>
            <person name="Magnuson J."/>
            <person name="Mondo S."/>
            <person name="Nolan M."/>
            <person name="Ohm R."/>
            <person name="Pangilinan J."/>
            <person name="Park H.-J."/>
            <person name="Ramirez L."/>
            <person name="Alfaro M."/>
            <person name="Sun H."/>
            <person name="Tritt A."/>
            <person name="Yoshinaga Y."/>
            <person name="Zwiers L.-H."/>
            <person name="Turgeon B."/>
            <person name="Goodwin S."/>
            <person name="Spatafora J."/>
            <person name="Crous P."/>
            <person name="Grigoriev I."/>
        </authorList>
    </citation>
    <scope>NUCLEOTIDE SEQUENCE</scope>
    <source>
        <strain evidence="2">CBS 101060</strain>
    </source>
</reference>
<evidence type="ECO:0000313" key="3">
    <source>
        <dbReference type="Proteomes" id="UP000799429"/>
    </source>
</evidence>
<keyword evidence="3" id="KW-1185">Reference proteome</keyword>
<dbReference type="EMBL" id="MU006092">
    <property type="protein sequence ID" value="KAF2840650.1"/>
    <property type="molecule type" value="Genomic_DNA"/>
</dbReference>
<evidence type="ECO:0000256" key="1">
    <source>
        <dbReference type="SAM" id="MobiDB-lite"/>
    </source>
</evidence>
<name>A0A9P4SF57_9PEZI</name>
<proteinExistence type="predicted"/>
<organism evidence="2 3">
    <name type="scientific">Patellaria atrata CBS 101060</name>
    <dbReference type="NCBI Taxonomy" id="1346257"/>
    <lineage>
        <taxon>Eukaryota</taxon>
        <taxon>Fungi</taxon>
        <taxon>Dikarya</taxon>
        <taxon>Ascomycota</taxon>
        <taxon>Pezizomycotina</taxon>
        <taxon>Dothideomycetes</taxon>
        <taxon>Dothideomycetes incertae sedis</taxon>
        <taxon>Patellariales</taxon>
        <taxon>Patellariaceae</taxon>
        <taxon>Patellaria</taxon>
    </lineage>
</organism>
<dbReference type="Proteomes" id="UP000799429">
    <property type="component" value="Unassembled WGS sequence"/>
</dbReference>
<dbReference type="PANTHER" id="PTHR40788:SF2">
    <property type="entry name" value="CLR5 DOMAIN-CONTAINING PROTEIN"/>
    <property type="match status" value="1"/>
</dbReference>
<dbReference type="OrthoDB" id="2922289at2759"/>
<comment type="caution">
    <text evidence="2">The sequence shown here is derived from an EMBL/GenBank/DDBJ whole genome shotgun (WGS) entry which is preliminary data.</text>
</comment>
<accession>A0A9P4SF57</accession>
<evidence type="ECO:0000313" key="2">
    <source>
        <dbReference type="EMBL" id="KAF2840650.1"/>
    </source>
</evidence>
<protein>
    <submittedName>
        <fullName evidence="2">Uncharacterized protein</fullName>
    </submittedName>
</protein>